<organism evidence="2 3">
    <name type="scientific">Colletotrichum scovillei</name>
    <dbReference type="NCBI Taxonomy" id="1209932"/>
    <lineage>
        <taxon>Eukaryota</taxon>
        <taxon>Fungi</taxon>
        <taxon>Dikarya</taxon>
        <taxon>Ascomycota</taxon>
        <taxon>Pezizomycotina</taxon>
        <taxon>Sordariomycetes</taxon>
        <taxon>Hypocreomycetidae</taxon>
        <taxon>Glomerellales</taxon>
        <taxon>Glomerellaceae</taxon>
        <taxon>Colletotrichum</taxon>
        <taxon>Colletotrichum acutatum species complex</taxon>
    </lineage>
</organism>
<comment type="caution">
    <text evidence="2">The sequence shown here is derived from an EMBL/GenBank/DDBJ whole genome shotgun (WGS) entry which is preliminary data.</text>
</comment>
<accession>A0A9P7ULD0</accession>
<evidence type="ECO:0000256" key="1">
    <source>
        <dbReference type="SAM" id="MobiDB-lite"/>
    </source>
</evidence>
<protein>
    <submittedName>
        <fullName evidence="2">Uncharacterized protein</fullName>
    </submittedName>
</protein>
<evidence type="ECO:0000313" key="2">
    <source>
        <dbReference type="EMBL" id="KAG7059408.1"/>
    </source>
</evidence>
<name>A0A9P7ULD0_9PEZI</name>
<keyword evidence="3" id="KW-1185">Reference proteome</keyword>
<evidence type="ECO:0000313" key="3">
    <source>
        <dbReference type="Proteomes" id="UP000699042"/>
    </source>
</evidence>
<reference evidence="2" key="1">
    <citation type="submission" date="2021-05" db="EMBL/GenBank/DDBJ databases">
        <title>Comparative genomics of three Colletotrichum scovillei strains and genetic complementation revealed genes involved fungal growth and virulence on chili pepper.</title>
        <authorList>
            <person name="Hsieh D.-K."/>
            <person name="Chuang S.-C."/>
            <person name="Chen C.-Y."/>
            <person name="Chao Y.-T."/>
            <person name="Lu M.-Y.J."/>
            <person name="Lee M.-H."/>
            <person name="Shih M.-C."/>
        </authorList>
    </citation>
    <scope>NUCLEOTIDE SEQUENCE</scope>
    <source>
        <strain evidence="2">Coll-153</strain>
    </source>
</reference>
<feature type="region of interest" description="Disordered" evidence="1">
    <location>
        <begin position="1"/>
        <end position="23"/>
    </location>
</feature>
<dbReference type="AlphaFoldDB" id="A0A9P7ULD0"/>
<gene>
    <name evidence="2" type="ORF">JMJ77_006771</name>
</gene>
<sequence length="42" mass="4459">MAPSPVVRAVRTGRQKSLSQQMLSVRAKKSIGITGASTYPCP</sequence>
<dbReference type="EMBL" id="JAESDN010000001">
    <property type="protein sequence ID" value="KAG7059408.1"/>
    <property type="molecule type" value="Genomic_DNA"/>
</dbReference>
<dbReference type="Proteomes" id="UP000699042">
    <property type="component" value="Unassembled WGS sequence"/>
</dbReference>
<proteinExistence type="predicted"/>
<feature type="non-terminal residue" evidence="2">
    <location>
        <position position="1"/>
    </location>
</feature>